<evidence type="ECO:0000256" key="10">
    <source>
        <dbReference type="HAMAP-Rule" id="MF_00033"/>
    </source>
</evidence>
<dbReference type="PANTHER" id="PTHR21015:SF22">
    <property type="entry name" value="GLYCOSYLTRANSFERASE"/>
    <property type="match status" value="1"/>
</dbReference>
<comment type="catalytic activity">
    <reaction evidence="10">
        <text>di-trans,octa-cis-undecaprenyl diphospho-N-acetyl-alpha-D-muramoyl-L-alanyl-D-glutamyl-meso-2,6-diaminopimeloyl-D-alanyl-D-alanine + UDP-N-acetyl-alpha-D-glucosamine = di-trans,octa-cis-undecaprenyl diphospho-[N-acetyl-alpha-D-glucosaminyl-(1-&gt;4)]-N-acetyl-alpha-D-muramoyl-L-alanyl-D-glutamyl-meso-2,6-diaminopimeloyl-D-alanyl-D-alanine + UDP + H(+)</text>
        <dbReference type="Rhea" id="RHEA:31227"/>
        <dbReference type="ChEBI" id="CHEBI:15378"/>
        <dbReference type="ChEBI" id="CHEBI:57705"/>
        <dbReference type="ChEBI" id="CHEBI:58223"/>
        <dbReference type="ChEBI" id="CHEBI:61387"/>
        <dbReference type="ChEBI" id="CHEBI:61388"/>
        <dbReference type="EC" id="2.4.1.227"/>
    </reaction>
</comment>
<evidence type="ECO:0000256" key="1">
    <source>
        <dbReference type="ARBA" id="ARBA00022475"/>
    </source>
</evidence>
<evidence type="ECO:0000313" key="14">
    <source>
        <dbReference type="EMBL" id="OGF21521.1"/>
    </source>
</evidence>
<accession>A0A1F5S5I1</accession>
<gene>
    <name evidence="10" type="primary">murG</name>
    <name evidence="14" type="ORF">A2257_03730</name>
</gene>
<keyword evidence="11" id="KW-0812">Transmembrane</keyword>
<dbReference type="SUPFAM" id="SSF53756">
    <property type="entry name" value="UDP-Glycosyltransferase/glycogen phosphorylase"/>
    <property type="match status" value="1"/>
</dbReference>
<dbReference type="PANTHER" id="PTHR21015">
    <property type="entry name" value="UDP-N-ACETYLGLUCOSAMINE--N-ACETYLMURAMYL-(PENTAPEPTIDE) PYROPHOSPHORYL-UNDECAPRENOL N-ACETYLGLUCOSAMINE TRANSFERASE 1"/>
    <property type="match status" value="1"/>
</dbReference>
<dbReference type="GO" id="GO:0051991">
    <property type="term" value="F:UDP-N-acetyl-D-glucosamine:N-acetylmuramoyl-L-alanyl-D-glutamyl-meso-2,6-diaminopimelyl-D-alanyl-D-alanine-diphosphoundecaprenol 4-beta-N-acetylglucosaminlytransferase activity"/>
    <property type="evidence" value="ECO:0007669"/>
    <property type="project" value="RHEA"/>
</dbReference>
<keyword evidence="9 10" id="KW-0961">Cell wall biogenesis/degradation</keyword>
<sequence>MRILLTGGGTMGSVSPLLAIAEELKEKDNSSEFLWLGTKNGPEEKFIKEANIIFRAIPSGKLRRYFSGRNFIDPFLIIAGFFSSLWIIFKFKPKIILSAGGFVGVPVIWAGWFLRVPSLIHQQDLRPGLANKLTAPFAKIITVAFSESLKYFTGATIVGNPFRKSLLMGDKARAKEIFELQDDLPVLLILGGGTGALELNKIAILASGELTTFCQVIHLTGGKFDEDFEAKIDIIKKENKNYHLIDILVTGMEDAFAVADLVVSRAGMGTLTELSILGKPTILVPMPESHQEENAWYFKRQNAVHILDQKNLMPAEFSFAVREVIGDNIELANLSRNIRGVMNADAAKKIAEKIYSL</sequence>
<feature type="transmembrane region" description="Helical" evidence="11">
    <location>
        <begin position="71"/>
        <end position="89"/>
    </location>
</feature>
<evidence type="ECO:0000256" key="7">
    <source>
        <dbReference type="ARBA" id="ARBA00023136"/>
    </source>
</evidence>
<dbReference type="GO" id="GO:0008360">
    <property type="term" value="P:regulation of cell shape"/>
    <property type="evidence" value="ECO:0007669"/>
    <property type="project" value="UniProtKB-KW"/>
</dbReference>
<dbReference type="InterPro" id="IPR007235">
    <property type="entry name" value="Glyco_trans_28_C"/>
</dbReference>
<feature type="domain" description="Glycosyltransferase family 28 N-terminal" evidence="12">
    <location>
        <begin position="3"/>
        <end position="140"/>
    </location>
</feature>
<dbReference type="GO" id="GO:0071555">
    <property type="term" value="P:cell wall organization"/>
    <property type="evidence" value="ECO:0007669"/>
    <property type="project" value="UniProtKB-KW"/>
</dbReference>
<proteinExistence type="inferred from homology"/>
<keyword evidence="7 10" id="KW-0472">Membrane</keyword>
<reference evidence="14 15" key="1">
    <citation type="journal article" date="2016" name="Nat. Commun.">
        <title>Thousands of microbial genomes shed light on interconnected biogeochemical processes in an aquifer system.</title>
        <authorList>
            <person name="Anantharaman K."/>
            <person name="Brown C.T."/>
            <person name="Hug L.A."/>
            <person name="Sharon I."/>
            <person name="Castelle C.J."/>
            <person name="Probst A.J."/>
            <person name="Thomas B.C."/>
            <person name="Singh A."/>
            <person name="Wilkins M.J."/>
            <person name="Karaoz U."/>
            <person name="Brodie E.L."/>
            <person name="Williams K.H."/>
            <person name="Hubbard S.S."/>
            <person name="Banfield J.F."/>
        </authorList>
    </citation>
    <scope>NUCLEOTIDE SEQUENCE [LARGE SCALE GENOMIC DNA]</scope>
</reference>
<dbReference type="CDD" id="cd03785">
    <property type="entry name" value="GT28_MurG"/>
    <property type="match status" value="1"/>
</dbReference>
<evidence type="ECO:0000256" key="8">
    <source>
        <dbReference type="ARBA" id="ARBA00023306"/>
    </source>
</evidence>
<evidence type="ECO:0000313" key="15">
    <source>
        <dbReference type="Proteomes" id="UP000177407"/>
    </source>
</evidence>
<comment type="subcellular location">
    <subcellularLocation>
        <location evidence="10">Cell membrane</location>
        <topology evidence="10">Peripheral membrane protein</topology>
        <orientation evidence="10">Cytoplasmic side</orientation>
    </subcellularLocation>
</comment>
<organism evidence="14 15">
    <name type="scientific">Candidatus Falkowbacteria bacterium RIFOXYA2_FULL_38_12</name>
    <dbReference type="NCBI Taxonomy" id="1797993"/>
    <lineage>
        <taxon>Bacteria</taxon>
        <taxon>Candidatus Falkowiibacteriota</taxon>
    </lineage>
</organism>
<keyword evidence="6 10" id="KW-0573">Peptidoglycan synthesis</keyword>
<dbReference type="UniPathway" id="UPA00219"/>
<keyword evidence="11" id="KW-1133">Transmembrane helix</keyword>
<dbReference type="InterPro" id="IPR006009">
    <property type="entry name" value="GlcNAc_MurG"/>
</dbReference>
<dbReference type="EC" id="2.4.1.227" evidence="10"/>
<feature type="binding site" evidence="10">
    <location>
        <position position="163"/>
    </location>
    <ligand>
        <name>UDP-N-acetyl-alpha-D-glucosamine</name>
        <dbReference type="ChEBI" id="CHEBI:57705"/>
    </ligand>
</feature>
<evidence type="ECO:0000256" key="2">
    <source>
        <dbReference type="ARBA" id="ARBA00022618"/>
    </source>
</evidence>
<keyword evidence="8 10" id="KW-0131">Cell cycle</keyword>
<comment type="function">
    <text evidence="10">Cell wall formation. Catalyzes the transfer of a GlcNAc subunit on undecaprenyl-pyrophosphoryl-MurNAc-pentapeptide (lipid intermediate I) to form undecaprenyl-pyrophosphoryl-MurNAc-(pentapeptide)GlcNAc (lipid intermediate II).</text>
</comment>
<comment type="caution">
    <text evidence="14">The sequence shown here is derived from an EMBL/GenBank/DDBJ whole genome shotgun (WGS) entry which is preliminary data.</text>
</comment>
<dbReference type="GO" id="GO:0005975">
    <property type="term" value="P:carbohydrate metabolic process"/>
    <property type="evidence" value="ECO:0007669"/>
    <property type="project" value="InterPro"/>
</dbReference>
<dbReference type="EMBL" id="MFGA01000005">
    <property type="protein sequence ID" value="OGF21521.1"/>
    <property type="molecule type" value="Genomic_DNA"/>
</dbReference>
<comment type="similarity">
    <text evidence="10">Belongs to the glycosyltransferase 28 family. MurG subfamily.</text>
</comment>
<dbReference type="GO" id="GO:0005886">
    <property type="term" value="C:plasma membrane"/>
    <property type="evidence" value="ECO:0007669"/>
    <property type="project" value="UniProtKB-SubCell"/>
</dbReference>
<dbReference type="Proteomes" id="UP000177407">
    <property type="component" value="Unassembled WGS sequence"/>
</dbReference>
<keyword evidence="4 10" id="KW-0808">Transferase</keyword>
<keyword evidence="3 10" id="KW-0328">Glycosyltransferase</keyword>
<evidence type="ECO:0000259" key="13">
    <source>
        <dbReference type="Pfam" id="PF04101"/>
    </source>
</evidence>
<evidence type="ECO:0000256" key="9">
    <source>
        <dbReference type="ARBA" id="ARBA00023316"/>
    </source>
</evidence>
<name>A0A1F5S5I1_9BACT</name>
<dbReference type="Pfam" id="PF04101">
    <property type="entry name" value="Glyco_tran_28_C"/>
    <property type="match status" value="1"/>
</dbReference>
<dbReference type="Gene3D" id="3.40.50.2000">
    <property type="entry name" value="Glycogen Phosphorylase B"/>
    <property type="match status" value="2"/>
</dbReference>
<feature type="transmembrane region" description="Helical" evidence="11">
    <location>
        <begin position="96"/>
        <end position="114"/>
    </location>
</feature>
<keyword evidence="5 10" id="KW-0133">Cell shape</keyword>
<comment type="caution">
    <text evidence="10">Lacks conserved residue(s) required for the propagation of feature annotation.</text>
</comment>
<feature type="binding site" evidence="10">
    <location>
        <position position="291"/>
    </location>
    <ligand>
        <name>UDP-N-acetyl-alpha-D-glucosamine</name>
        <dbReference type="ChEBI" id="CHEBI:57705"/>
    </ligand>
</feature>
<dbReference type="GO" id="GO:0051301">
    <property type="term" value="P:cell division"/>
    <property type="evidence" value="ECO:0007669"/>
    <property type="project" value="UniProtKB-KW"/>
</dbReference>
<dbReference type="HAMAP" id="MF_00033">
    <property type="entry name" value="MurG"/>
    <property type="match status" value="1"/>
</dbReference>
<comment type="pathway">
    <text evidence="10">Cell wall biogenesis; peptidoglycan biosynthesis.</text>
</comment>
<protein>
    <recommendedName>
        <fullName evidence="10">UDP-N-acetylglucosamine--N-acetylmuramyl-(pentapeptide) pyrophosphoryl-undecaprenol N-acetylglucosamine transferase</fullName>
        <ecNumber evidence="10">2.4.1.227</ecNumber>
    </recommendedName>
    <alternativeName>
        <fullName evidence="10">Undecaprenyl-PP-MurNAc-pentapeptide-UDPGlcNAc GlcNAc transferase</fullName>
    </alternativeName>
</protein>
<evidence type="ECO:0000259" key="12">
    <source>
        <dbReference type="Pfam" id="PF03033"/>
    </source>
</evidence>
<dbReference type="AlphaFoldDB" id="A0A1F5S5I1"/>
<keyword evidence="1 10" id="KW-1003">Cell membrane</keyword>
<evidence type="ECO:0000256" key="5">
    <source>
        <dbReference type="ARBA" id="ARBA00022960"/>
    </source>
</evidence>
<evidence type="ECO:0000256" key="6">
    <source>
        <dbReference type="ARBA" id="ARBA00022984"/>
    </source>
</evidence>
<dbReference type="GO" id="GO:0009252">
    <property type="term" value="P:peptidoglycan biosynthetic process"/>
    <property type="evidence" value="ECO:0007669"/>
    <property type="project" value="UniProtKB-UniRule"/>
</dbReference>
<feature type="domain" description="Glycosyl transferase family 28 C-terminal" evidence="13">
    <location>
        <begin position="186"/>
        <end position="348"/>
    </location>
</feature>
<evidence type="ECO:0000256" key="4">
    <source>
        <dbReference type="ARBA" id="ARBA00022679"/>
    </source>
</evidence>
<evidence type="ECO:0000256" key="3">
    <source>
        <dbReference type="ARBA" id="ARBA00022676"/>
    </source>
</evidence>
<keyword evidence="2 10" id="KW-0132">Cell division</keyword>
<dbReference type="Pfam" id="PF03033">
    <property type="entry name" value="Glyco_transf_28"/>
    <property type="match status" value="1"/>
</dbReference>
<evidence type="ECO:0000256" key="11">
    <source>
        <dbReference type="SAM" id="Phobius"/>
    </source>
</evidence>
<dbReference type="GO" id="GO:0050511">
    <property type="term" value="F:undecaprenyldiphospho-muramoylpentapeptide beta-N-acetylglucosaminyltransferase activity"/>
    <property type="evidence" value="ECO:0007669"/>
    <property type="project" value="UniProtKB-UniRule"/>
</dbReference>
<dbReference type="InterPro" id="IPR004276">
    <property type="entry name" value="GlycoTrans_28_N"/>
</dbReference>